<evidence type="ECO:0000313" key="3">
    <source>
        <dbReference type="WBParaSite" id="nRc.2.0.1.t31998-RA"/>
    </source>
</evidence>
<evidence type="ECO:0000256" key="1">
    <source>
        <dbReference type="SAM" id="MobiDB-lite"/>
    </source>
</evidence>
<accession>A0A915K2E9</accession>
<name>A0A915K2E9_ROMCU</name>
<keyword evidence="2" id="KW-1185">Reference proteome</keyword>
<proteinExistence type="predicted"/>
<sequence>MEPPDGPTLKHPNEDKLLKSQSYIVGKISKPAKDQPSQKKTGQQNRPRCKTGQKPARAQKTGQSGNTVIN</sequence>
<organism evidence="2 3">
    <name type="scientific">Romanomermis culicivorax</name>
    <name type="common">Nematode worm</name>
    <dbReference type="NCBI Taxonomy" id="13658"/>
    <lineage>
        <taxon>Eukaryota</taxon>
        <taxon>Metazoa</taxon>
        <taxon>Ecdysozoa</taxon>
        <taxon>Nematoda</taxon>
        <taxon>Enoplea</taxon>
        <taxon>Dorylaimia</taxon>
        <taxon>Mermithida</taxon>
        <taxon>Mermithoidea</taxon>
        <taxon>Mermithidae</taxon>
        <taxon>Romanomermis</taxon>
    </lineage>
</organism>
<dbReference type="WBParaSite" id="nRc.2.0.1.t31998-RA">
    <property type="protein sequence ID" value="nRc.2.0.1.t31998-RA"/>
    <property type="gene ID" value="nRc.2.0.1.g31998"/>
</dbReference>
<protein>
    <submittedName>
        <fullName evidence="3">Uncharacterized protein</fullName>
    </submittedName>
</protein>
<dbReference type="AlphaFoldDB" id="A0A915K2E9"/>
<feature type="compositionally biased region" description="Polar residues" evidence="1">
    <location>
        <begin position="60"/>
        <end position="70"/>
    </location>
</feature>
<dbReference type="Proteomes" id="UP000887565">
    <property type="component" value="Unplaced"/>
</dbReference>
<feature type="region of interest" description="Disordered" evidence="1">
    <location>
        <begin position="25"/>
        <end position="70"/>
    </location>
</feature>
<evidence type="ECO:0000313" key="2">
    <source>
        <dbReference type="Proteomes" id="UP000887565"/>
    </source>
</evidence>
<reference evidence="3" key="1">
    <citation type="submission" date="2022-11" db="UniProtKB">
        <authorList>
            <consortium name="WormBaseParasite"/>
        </authorList>
    </citation>
    <scope>IDENTIFICATION</scope>
</reference>